<dbReference type="GO" id="GO:0046871">
    <property type="term" value="F:N-acetylgalactosamine binding"/>
    <property type="evidence" value="ECO:0007669"/>
    <property type="project" value="TreeGrafter"/>
</dbReference>
<dbReference type="GO" id="GO:0009986">
    <property type="term" value="C:cell surface"/>
    <property type="evidence" value="ECO:0007669"/>
    <property type="project" value="TreeGrafter"/>
</dbReference>
<dbReference type="AlphaFoldDB" id="A0A1M5L1S4"/>
<dbReference type="InterPro" id="IPR037221">
    <property type="entry name" value="H-type_lectin_dom_sf"/>
</dbReference>
<keyword evidence="3" id="KW-1185">Reference proteome</keyword>
<keyword evidence="2" id="KW-0430">Lectin</keyword>
<evidence type="ECO:0000313" key="2">
    <source>
        <dbReference type="EMBL" id="SHG58699.1"/>
    </source>
</evidence>
<dbReference type="GO" id="GO:0070492">
    <property type="term" value="F:oligosaccharide binding"/>
    <property type="evidence" value="ECO:0007669"/>
    <property type="project" value="TreeGrafter"/>
</dbReference>
<dbReference type="GO" id="GO:0098636">
    <property type="term" value="C:protein complex involved in cell adhesion"/>
    <property type="evidence" value="ECO:0007669"/>
    <property type="project" value="TreeGrafter"/>
</dbReference>
<feature type="domain" description="H-type lectin" evidence="1">
    <location>
        <begin position="39"/>
        <end position="104"/>
    </location>
</feature>
<organism evidence="2 3">
    <name type="scientific">Cognatishimia maritima</name>
    <dbReference type="NCBI Taxonomy" id="870908"/>
    <lineage>
        <taxon>Bacteria</taxon>
        <taxon>Pseudomonadati</taxon>
        <taxon>Pseudomonadota</taxon>
        <taxon>Alphaproteobacteria</taxon>
        <taxon>Rhodobacterales</taxon>
        <taxon>Paracoccaceae</taxon>
        <taxon>Cognatishimia</taxon>
    </lineage>
</organism>
<evidence type="ECO:0000313" key="3">
    <source>
        <dbReference type="Proteomes" id="UP000184211"/>
    </source>
</evidence>
<dbReference type="RefSeq" id="WP_072791432.1">
    <property type="nucleotide sequence ID" value="NZ_FQWM01000001.1"/>
</dbReference>
<dbReference type="SUPFAM" id="SSF141086">
    <property type="entry name" value="Agglutinin HPA-like"/>
    <property type="match status" value="1"/>
</dbReference>
<name>A0A1M5L1S4_9RHOB</name>
<dbReference type="EMBL" id="FQWM01000001">
    <property type="protein sequence ID" value="SHG58699.1"/>
    <property type="molecule type" value="Genomic_DNA"/>
</dbReference>
<accession>A0A1M5L1S4</accession>
<dbReference type="Pfam" id="PF09458">
    <property type="entry name" value="H_lectin"/>
    <property type="match status" value="1"/>
</dbReference>
<proteinExistence type="predicted"/>
<dbReference type="InterPro" id="IPR052487">
    <property type="entry name" value="Galactose-binding_lectin"/>
</dbReference>
<dbReference type="GO" id="GO:0045335">
    <property type="term" value="C:phagocytic vesicle"/>
    <property type="evidence" value="ECO:0007669"/>
    <property type="project" value="TreeGrafter"/>
</dbReference>
<dbReference type="GO" id="GO:0098609">
    <property type="term" value="P:cell-cell adhesion"/>
    <property type="evidence" value="ECO:0007669"/>
    <property type="project" value="TreeGrafter"/>
</dbReference>
<sequence>MRKFRSQSLGVDQGEELLFSDFENGGDMWVGSGPRERRKRIKFSEPFLTVPVVQVGLSLWDISNATNIRADLAAEKISEQGFDLVFRTWQDTQVARVRLSWTAIGEIDDEDSWDVP</sequence>
<dbReference type="OrthoDB" id="7658568at2"/>
<dbReference type="InterPro" id="IPR019019">
    <property type="entry name" value="H-type_lectin_domain"/>
</dbReference>
<dbReference type="Proteomes" id="UP000184211">
    <property type="component" value="Unassembled WGS sequence"/>
</dbReference>
<dbReference type="STRING" id="870908.SAMN04488044_1128"/>
<dbReference type="Gene3D" id="2.60.40.2080">
    <property type="match status" value="1"/>
</dbReference>
<protein>
    <submittedName>
        <fullName evidence="2">H-type lectin domain-containing protein</fullName>
    </submittedName>
</protein>
<gene>
    <name evidence="2" type="ORF">SAMN04488044_1128</name>
</gene>
<dbReference type="PANTHER" id="PTHR46938">
    <property type="entry name" value="DISCOIDIN-1 SUBUNIT A-RELATED-RELATED"/>
    <property type="match status" value="1"/>
</dbReference>
<dbReference type="GO" id="GO:0030247">
    <property type="term" value="F:polysaccharide binding"/>
    <property type="evidence" value="ECO:0007669"/>
    <property type="project" value="TreeGrafter"/>
</dbReference>
<evidence type="ECO:0000259" key="1">
    <source>
        <dbReference type="Pfam" id="PF09458"/>
    </source>
</evidence>
<reference evidence="3" key="1">
    <citation type="submission" date="2016-11" db="EMBL/GenBank/DDBJ databases">
        <authorList>
            <person name="Varghese N."/>
            <person name="Submissions S."/>
        </authorList>
    </citation>
    <scope>NUCLEOTIDE SEQUENCE [LARGE SCALE GENOMIC DNA]</scope>
    <source>
        <strain evidence="3">DSM 28223</strain>
    </source>
</reference>